<proteinExistence type="predicted"/>
<gene>
    <name evidence="2" type="ORF">GCM10010911_59970</name>
</gene>
<dbReference type="RefSeq" id="WP_188997899.1">
    <property type="nucleotide sequence ID" value="NZ_BMHP01000006.1"/>
</dbReference>
<reference evidence="2" key="1">
    <citation type="journal article" date="2014" name="Int. J. Syst. Evol. Microbiol.">
        <title>Complete genome sequence of Corynebacterium casei LMG S-19264T (=DSM 44701T), isolated from a smear-ripened cheese.</title>
        <authorList>
            <consortium name="US DOE Joint Genome Institute (JGI-PGF)"/>
            <person name="Walter F."/>
            <person name="Albersmeier A."/>
            <person name="Kalinowski J."/>
            <person name="Ruckert C."/>
        </authorList>
    </citation>
    <scope>NUCLEOTIDE SEQUENCE</scope>
    <source>
        <strain evidence="2">CGMCC 1.15178</strain>
    </source>
</reference>
<keyword evidence="1" id="KW-1133">Transmembrane helix</keyword>
<keyword evidence="1" id="KW-0472">Membrane</keyword>
<organism evidence="2 3">
    <name type="scientific">Paenibacillus nasutitermitis</name>
    <dbReference type="NCBI Taxonomy" id="1652958"/>
    <lineage>
        <taxon>Bacteria</taxon>
        <taxon>Bacillati</taxon>
        <taxon>Bacillota</taxon>
        <taxon>Bacilli</taxon>
        <taxon>Bacillales</taxon>
        <taxon>Paenibacillaceae</taxon>
        <taxon>Paenibacillus</taxon>
    </lineage>
</organism>
<protein>
    <submittedName>
        <fullName evidence="2">Uncharacterized protein</fullName>
    </submittedName>
</protein>
<reference evidence="2" key="2">
    <citation type="submission" date="2020-09" db="EMBL/GenBank/DDBJ databases">
        <authorList>
            <person name="Sun Q."/>
            <person name="Zhou Y."/>
        </authorList>
    </citation>
    <scope>NUCLEOTIDE SEQUENCE</scope>
    <source>
        <strain evidence="2">CGMCC 1.15178</strain>
    </source>
</reference>
<comment type="caution">
    <text evidence="2">The sequence shown here is derived from an EMBL/GenBank/DDBJ whole genome shotgun (WGS) entry which is preliminary data.</text>
</comment>
<keyword evidence="1" id="KW-0812">Transmembrane</keyword>
<sequence length="74" mass="8292">MVMIMVLIYWMLSVLLYVLDRKSLLSGKRESIVYCMIGGCGLILSIAILVRADLPGPTEWITALYKPFSSILDP</sequence>
<evidence type="ECO:0000256" key="1">
    <source>
        <dbReference type="SAM" id="Phobius"/>
    </source>
</evidence>
<accession>A0A917E1R6</accession>
<dbReference type="Proteomes" id="UP000612456">
    <property type="component" value="Unassembled WGS sequence"/>
</dbReference>
<dbReference type="AlphaFoldDB" id="A0A917E1R6"/>
<evidence type="ECO:0000313" key="2">
    <source>
        <dbReference type="EMBL" id="GGD93373.1"/>
    </source>
</evidence>
<keyword evidence="3" id="KW-1185">Reference proteome</keyword>
<name>A0A917E1R6_9BACL</name>
<evidence type="ECO:0000313" key="3">
    <source>
        <dbReference type="Proteomes" id="UP000612456"/>
    </source>
</evidence>
<feature type="transmembrane region" description="Helical" evidence="1">
    <location>
        <begin position="31"/>
        <end position="50"/>
    </location>
</feature>
<dbReference type="EMBL" id="BMHP01000006">
    <property type="protein sequence ID" value="GGD93373.1"/>
    <property type="molecule type" value="Genomic_DNA"/>
</dbReference>